<reference evidence="1 2" key="1">
    <citation type="submission" date="2019-07" db="EMBL/GenBank/DDBJ databases">
        <title>Draft genome for Aliikangiella sp. M105.</title>
        <authorList>
            <person name="Wang G."/>
        </authorList>
    </citation>
    <scope>NUCLEOTIDE SEQUENCE [LARGE SCALE GENOMIC DNA]</scope>
    <source>
        <strain evidence="1 2">M105</strain>
    </source>
</reference>
<dbReference type="AlphaFoldDB" id="A0A545UBI8"/>
<keyword evidence="2" id="KW-1185">Reference proteome</keyword>
<organism evidence="1 2">
    <name type="scientific">Aliikangiella coralliicola</name>
    <dbReference type="NCBI Taxonomy" id="2592383"/>
    <lineage>
        <taxon>Bacteria</taxon>
        <taxon>Pseudomonadati</taxon>
        <taxon>Pseudomonadota</taxon>
        <taxon>Gammaproteobacteria</taxon>
        <taxon>Oceanospirillales</taxon>
        <taxon>Pleioneaceae</taxon>
        <taxon>Aliikangiella</taxon>
    </lineage>
</organism>
<evidence type="ECO:0000313" key="1">
    <source>
        <dbReference type="EMBL" id="TQV86825.1"/>
    </source>
</evidence>
<name>A0A545UBI8_9GAMM</name>
<accession>A0A545UBI8</accession>
<comment type="caution">
    <text evidence="1">The sequence shown here is derived from an EMBL/GenBank/DDBJ whole genome shotgun (WGS) entry which is preliminary data.</text>
</comment>
<proteinExistence type="predicted"/>
<dbReference type="EMBL" id="VIKS01000009">
    <property type="protein sequence ID" value="TQV86825.1"/>
    <property type="molecule type" value="Genomic_DNA"/>
</dbReference>
<dbReference type="Proteomes" id="UP000315439">
    <property type="component" value="Unassembled WGS sequence"/>
</dbReference>
<evidence type="ECO:0000313" key="2">
    <source>
        <dbReference type="Proteomes" id="UP000315439"/>
    </source>
</evidence>
<dbReference type="OrthoDB" id="2662979at2"/>
<protein>
    <submittedName>
        <fullName evidence="1">Uncharacterized protein</fullName>
    </submittedName>
</protein>
<dbReference type="RefSeq" id="WP_142894219.1">
    <property type="nucleotide sequence ID" value="NZ_ML660165.1"/>
</dbReference>
<gene>
    <name evidence="1" type="ORF">FLL46_13470</name>
</gene>
<sequence length="95" mass="10401">MKQIMKVEDSFSTNEAGVIISGVNPEFDSLEPAEIKKYIGSKVRIVSNDGQELEANVRDVAISESLVGKKNISISLGEIKDVEKIGRGSIIYMNE</sequence>